<comment type="similarity">
    <text evidence="1">Belongs to the DSD1 family.</text>
</comment>
<dbReference type="Pfam" id="PF14031">
    <property type="entry name" value="D-ser_dehydrat"/>
    <property type="match status" value="1"/>
</dbReference>
<dbReference type="InterPro" id="IPR026956">
    <property type="entry name" value="D-ser_dehydrat-like_dom"/>
</dbReference>
<evidence type="ECO:0000256" key="1">
    <source>
        <dbReference type="ARBA" id="ARBA00005323"/>
    </source>
</evidence>
<dbReference type="InterPro" id="IPR042208">
    <property type="entry name" value="D-ser_dehydrat-like_sf"/>
</dbReference>
<evidence type="ECO:0000313" key="4">
    <source>
        <dbReference type="EMBL" id="SVB56031.1"/>
    </source>
</evidence>
<dbReference type="GO" id="GO:0036088">
    <property type="term" value="P:D-serine catabolic process"/>
    <property type="evidence" value="ECO:0007669"/>
    <property type="project" value="TreeGrafter"/>
</dbReference>
<dbReference type="InterPro" id="IPR029066">
    <property type="entry name" value="PLP-binding_barrel"/>
</dbReference>
<evidence type="ECO:0000259" key="3">
    <source>
        <dbReference type="SMART" id="SM01119"/>
    </source>
</evidence>
<proteinExistence type="inferred from homology"/>
<gene>
    <name evidence="4" type="ORF">METZ01_LOCUS208885</name>
</gene>
<keyword evidence="2" id="KW-0456">Lyase</keyword>
<dbReference type="Gene3D" id="2.40.37.20">
    <property type="entry name" value="D-serine dehydratase-like domain"/>
    <property type="match status" value="1"/>
</dbReference>
<dbReference type="PANTHER" id="PTHR28004:SF2">
    <property type="entry name" value="D-SERINE DEHYDRATASE"/>
    <property type="match status" value="1"/>
</dbReference>
<name>A0A382F1M0_9ZZZZ</name>
<dbReference type="InterPro" id="IPR051466">
    <property type="entry name" value="D-amino_acid_metab_enzyme"/>
</dbReference>
<organism evidence="4">
    <name type="scientific">marine metagenome</name>
    <dbReference type="NCBI Taxonomy" id="408172"/>
    <lineage>
        <taxon>unclassified sequences</taxon>
        <taxon>metagenomes</taxon>
        <taxon>ecological metagenomes</taxon>
    </lineage>
</organism>
<dbReference type="SUPFAM" id="SSF51419">
    <property type="entry name" value="PLP-binding barrel"/>
    <property type="match status" value="1"/>
</dbReference>
<reference evidence="4" key="1">
    <citation type="submission" date="2018-05" db="EMBL/GenBank/DDBJ databases">
        <authorList>
            <person name="Lanie J.A."/>
            <person name="Ng W.-L."/>
            <person name="Kazmierczak K.M."/>
            <person name="Andrzejewski T.M."/>
            <person name="Davidsen T.M."/>
            <person name="Wayne K.J."/>
            <person name="Tettelin H."/>
            <person name="Glass J.I."/>
            <person name="Rusch D."/>
            <person name="Podicherti R."/>
            <person name="Tsui H.-C.T."/>
            <person name="Winkler M.E."/>
        </authorList>
    </citation>
    <scope>NUCLEOTIDE SEQUENCE</scope>
</reference>
<sequence>MQQQYRPMPGTPIEDLETPCLILDMDALDHNMDVMADYYEGRDSKLRPHSKNHKTPALAHRQIRRGGTIGGVCSAKVSEAEVMIHGGIPSVFVTSEVAAPLKIDRLCTLAQQAEILVSCDNAENARDLSQAAAARGVDLGVVIELETGLRRCGVQAMEQGVALAKAIDALPGLNFKGIMSHQTIPVMHEREDRVTEGYRVIKNVIDFKNAIESAGIPVEIVSTGETWSYDVAGEIPGVTEVQGGSYLVMETGYSYMTEFQYSGKVLTTVISTPRPGVAIADAGQKAVSTLRAMPEVEGLPGVSVESMDPDHAILHLDDGVQLTPGDQLTLIPSQQDATVSRWDRFIGVRDGKVEVVWDIQARGCHN</sequence>
<feature type="domain" description="D-serine dehydratase-like" evidence="3">
    <location>
        <begin position="262"/>
        <end position="349"/>
    </location>
</feature>
<dbReference type="AlphaFoldDB" id="A0A382F1M0"/>
<dbReference type="GO" id="GO:0008721">
    <property type="term" value="F:D-serine ammonia-lyase activity"/>
    <property type="evidence" value="ECO:0007669"/>
    <property type="project" value="TreeGrafter"/>
</dbReference>
<dbReference type="Gene3D" id="3.20.20.10">
    <property type="entry name" value="Alanine racemase"/>
    <property type="match status" value="1"/>
</dbReference>
<dbReference type="InterPro" id="IPR001608">
    <property type="entry name" value="Ala_racemase_N"/>
</dbReference>
<dbReference type="EMBL" id="UINC01047142">
    <property type="protein sequence ID" value="SVB56031.1"/>
    <property type="molecule type" value="Genomic_DNA"/>
</dbReference>
<dbReference type="SMART" id="SM01119">
    <property type="entry name" value="D-ser_dehydrat"/>
    <property type="match status" value="1"/>
</dbReference>
<accession>A0A382F1M0</accession>
<dbReference type="PANTHER" id="PTHR28004">
    <property type="entry name" value="ZGC:162816-RELATED"/>
    <property type="match status" value="1"/>
</dbReference>
<evidence type="ECO:0000256" key="2">
    <source>
        <dbReference type="ARBA" id="ARBA00023239"/>
    </source>
</evidence>
<protein>
    <recommendedName>
        <fullName evidence="3">D-serine dehydratase-like domain-containing protein</fullName>
    </recommendedName>
</protein>
<dbReference type="Pfam" id="PF01168">
    <property type="entry name" value="Ala_racemase_N"/>
    <property type="match status" value="1"/>
</dbReference>